<comment type="caution">
    <text evidence="1">The sequence shown here is derived from an EMBL/GenBank/DDBJ whole genome shotgun (WGS) entry which is preliminary data.</text>
</comment>
<proteinExistence type="predicted"/>
<organism evidence="1 2">
    <name type="scientific">Trichonephila inaurata madagascariensis</name>
    <dbReference type="NCBI Taxonomy" id="2747483"/>
    <lineage>
        <taxon>Eukaryota</taxon>
        <taxon>Metazoa</taxon>
        <taxon>Ecdysozoa</taxon>
        <taxon>Arthropoda</taxon>
        <taxon>Chelicerata</taxon>
        <taxon>Arachnida</taxon>
        <taxon>Araneae</taxon>
        <taxon>Araneomorphae</taxon>
        <taxon>Entelegynae</taxon>
        <taxon>Araneoidea</taxon>
        <taxon>Nephilidae</taxon>
        <taxon>Trichonephila</taxon>
        <taxon>Trichonephila inaurata</taxon>
    </lineage>
</organism>
<reference evidence="1" key="1">
    <citation type="submission" date="2020-08" db="EMBL/GenBank/DDBJ databases">
        <title>Multicomponent nature underlies the extraordinary mechanical properties of spider dragline silk.</title>
        <authorList>
            <person name="Kono N."/>
            <person name="Nakamura H."/>
            <person name="Mori M."/>
            <person name="Yoshida Y."/>
            <person name="Ohtoshi R."/>
            <person name="Malay A.D."/>
            <person name="Moran D.A.P."/>
            <person name="Tomita M."/>
            <person name="Numata K."/>
            <person name="Arakawa K."/>
        </authorList>
    </citation>
    <scope>NUCLEOTIDE SEQUENCE</scope>
</reference>
<dbReference type="EMBL" id="BMAV01026950">
    <property type="protein sequence ID" value="GFS54780.1"/>
    <property type="molecule type" value="Genomic_DNA"/>
</dbReference>
<name>A0A8X6IRM7_9ARAC</name>
<dbReference type="Proteomes" id="UP000886998">
    <property type="component" value="Unassembled WGS sequence"/>
</dbReference>
<protein>
    <submittedName>
        <fullName evidence="1">Uncharacterized protein</fullName>
    </submittedName>
</protein>
<keyword evidence="2" id="KW-1185">Reference proteome</keyword>
<evidence type="ECO:0000313" key="2">
    <source>
        <dbReference type="Proteomes" id="UP000886998"/>
    </source>
</evidence>
<dbReference type="AlphaFoldDB" id="A0A8X6IRM7"/>
<gene>
    <name evidence="1" type="ORF">TNIN_163221</name>
</gene>
<accession>A0A8X6IRM7</accession>
<sequence>MKPLAKQLSMMQMQLQDRRKPHLKGSPINVDSQICEINAKRDRLRTGHFRRMKIHKGETRSYRPCRNCPDTPLTLERVLVGFY</sequence>
<dbReference type="OrthoDB" id="6437576at2759"/>
<evidence type="ECO:0000313" key="1">
    <source>
        <dbReference type="EMBL" id="GFS54780.1"/>
    </source>
</evidence>